<feature type="region of interest" description="Disordered" evidence="1">
    <location>
        <begin position="78"/>
        <end position="111"/>
    </location>
</feature>
<protein>
    <submittedName>
        <fullName evidence="3">Uncharacterized protein</fullName>
    </submittedName>
</protein>
<keyword evidence="2" id="KW-1133">Transmembrane helix</keyword>
<evidence type="ECO:0000256" key="1">
    <source>
        <dbReference type="SAM" id="MobiDB-lite"/>
    </source>
</evidence>
<evidence type="ECO:0000313" key="3">
    <source>
        <dbReference type="EMBL" id="PNT14067.1"/>
    </source>
</evidence>
<sequence>MDRCMNNRIFNALLTFNSKFRSYLTYYVISTIPSNSRRLKDRSMQAYSGRYHGEPCMDPMCAEVAAAVDSWIAVPGHKKGEPSKGRKQYMTRSRAAATAKTGQHAKTDGEGSDSAKVFWFARVTPSLACVAPFIAWSAAPLLALLPRLYS</sequence>
<gene>
    <name evidence="3" type="ORF">POPTR_010G008100</name>
</gene>
<keyword evidence="2" id="KW-0812">Transmembrane</keyword>
<evidence type="ECO:0000256" key="2">
    <source>
        <dbReference type="SAM" id="Phobius"/>
    </source>
</evidence>
<name>A0A2K1YM16_POPTR</name>
<dbReference type="EMBL" id="CM009299">
    <property type="protein sequence ID" value="PNT14067.1"/>
    <property type="molecule type" value="Genomic_DNA"/>
</dbReference>
<feature type="transmembrane region" description="Helical" evidence="2">
    <location>
        <begin position="126"/>
        <end position="145"/>
    </location>
</feature>
<reference evidence="3 4" key="1">
    <citation type="journal article" date="2006" name="Science">
        <title>The genome of black cottonwood, Populus trichocarpa (Torr. &amp; Gray).</title>
        <authorList>
            <person name="Tuskan G.A."/>
            <person name="Difazio S."/>
            <person name="Jansson S."/>
            <person name="Bohlmann J."/>
            <person name="Grigoriev I."/>
            <person name="Hellsten U."/>
            <person name="Putnam N."/>
            <person name="Ralph S."/>
            <person name="Rombauts S."/>
            <person name="Salamov A."/>
            <person name="Schein J."/>
            <person name="Sterck L."/>
            <person name="Aerts A."/>
            <person name="Bhalerao R.R."/>
            <person name="Bhalerao R.P."/>
            <person name="Blaudez D."/>
            <person name="Boerjan W."/>
            <person name="Brun A."/>
            <person name="Brunner A."/>
            <person name="Busov V."/>
            <person name="Campbell M."/>
            <person name="Carlson J."/>
            <person name="Chalot M."/>
            <person name="Chapman J."/>
            <person name="Chen G.L."/>
            <person name="Cooper D."/>
            <person name="Coutinho P.M."/>
            <person name="Couturier J."/>
            <person name="Covert S."/>
            <person name="Cronk Q."/>
            <person name="Cunningham R."/>
            <person name="Davis J."/>
            <person name="Degroeve S."/>
            <person name="Dejardin A."/>
            <person name="Depamphilis C."/>
            <person name="Detter J."/>
            <person name="Dirks B."/>
            <person name="Dubchak I."/>
            <person name="Duplessis S."/>
            <person name="Ehlting J."/>
            <person name="Ellis B."/>
            <person name="Gendler K."/>
            <person name="Goodstein D."/>
            <person name="Gribskov M."/>
            <person name="Grimwood J."/>
            <person name="Groover A."/>
            <person name="Gunter L."/>
            <person name="Hamberger B."/>
            <person name="Heinze B."/>
            <person name="Helariutta Y."/>
            <person name="Henrissat B."/>
            <person name="Holligan D."/>
            <person name="Holt R."/>
            <person name="Huang W."/>
            <person name="Islam-Faridi N."/>
            <person name="Jones S."/>
            <person name="Jones-Rhoades M."/>
            <person name="Jorgensen R."/>
            <person name="Joshi C."/>
            <person name="Kangasjarvi J."/>
            <person name="Karlsson J."/>
            <person name="Kelleher C."/>
            <person name="Kirkpatrick R."/>
            <person name="Kirst M."/>
            <person name="Kohler A."/>
            <person name="Kalluri U."/>
            <person name="Larimer F."/>
            <person name="Leebens-Mack J."/>
            <person name="Leple J.C."/>
            <person name="Locascio P."/>
            <person name="Lou Y."/>
            <person name="Lucas S."/>
            <person name="Martin F."/>
            <person name="Montanini B."/>
            <person name="Napoli C."/>
            <person name="Nelson D.R."/>
            <person name="Nelson C."/>
            <person name="Nieminen K."/>
            <person name="Nilsson O."/>
            <person name="Pereda V."/>
            <person name="Peter G."/>
            <person name="Philippe R."/>
            <person name="Pilate G."/>
            <person name="Poliakov A."/>
            <person name="Razumovskaya J."/>
            <person name="Richardson P."/>
            <person name="Rinaldi C."/>
            <person name="Ritland K."/>
            <person name="Rouze P."/>
            <person name="Ryaboy D."/>
            <person name="Schmutz J."/>
            <person name="Schrader J."/>
            <person name="Segerman B."/>
            <person name="Shin H."/>
            <person name="Siddiqui A."/>
            <person name="Sterky F."/>
            <person name="Terry A."/>
            <person name="Tsai C.J."/>
            <person name="Uberbacher E."/>
            <person name="Unneberg P."/>
            <person name="Vahala J."/>
            <person name="Wall K."/>
            <person name="Wessler S."/>
            <person name="Yang G."/>
            <person name="Yin T."/>
            <person name="Douglas C."/>
            <person name="Marra M."/>
            <person name="Sandberg G."/>
            <person name="Van de Peer Y."/>
            <person name="Rokhsar D."/>
        </authorList>
    </citation>
    <scope>NUCLEOTIDE SEQUENCE [LARGE SCALE GENOMIC DNA]</scope>
    <source>
        <strain evidence="4">cv. Nisqually</strain>
    </source>
</reference>
<keyword evidence="4" id="KW-1185">Reference proteome</keyword>
<proteinExistence type="predicted"/>
<organism evidence="3 4">
    <name type="scientific">Populus trichocarpa</name>
    <name type="common">Western balsam poplar</name>
    <name type="synonym">Populus balsamifera subsp. trichocarpa</name>
    <dbReference type="NCBI Taxonomy" id="3694"/>
    <lineage>
        <taxon>Eukaryota</taxon>
        <taxon>Viridiplantae</taxon>
        <taxon>Streptophyta</taxon>
        <taxon>Embryophyta</taxon>
        <taxon>Tracheophyta</taxon>
        <taxon>Spermatophyta</taxon>
        <taxon>Magnoliopsida</taxon>
        <taxon>eudicotyledons</taxon>
        <taxon>Gunneridae</taxon>
        <taxon>Pentapetalae</taxon>
        <taxon>rosids</taxon>
        <taxon>fabids</taxon>
        <taxon>Malpighiales</taxon>
        <taxon>Salicaceae</taxon>
        <taxon>Saliceae</taxon>
        <taxon>Populus</taxon>
    </lineage>
</organism>
<dbReference type="InParanoid" id="A0A2K1YM16"/>
<dbReference type="Proteomes" id="UP000006729">
    <property type="component" value="Chromosome 10"/>
</dbReference>
<accession>A0A2K1YM16</accession>
<keyword evidence="2" id="KW-0472">Membrane</keyword>
<dbReference type="AlphaFoldDB" id="A0A2K1YM16"/>
<evidence type="ECO:0000313" key="4">
    <source>
        <dbReference type="Proteomes" id="UP000006729"/>
    </source>
</evidence>